<organism evidence="1 2">
    <name type="scientific">Nonomuraea spiralis</name>
    <dbReference type="NCBI Taxonomy" id="46182"/>
    <lineage>
        <taxon>Bacteria</taxon>
        <taxon>Bacillati</taxon>
        <taxon>Actinomycetota</taxon>
        <taxon>Actinomycetes</taxon>
        <taxon>Streptosporangiales</taxon>
        <taxon>Streptosporangiaceae</taxon>
        <taxon>Nonomuraea</taxon>
    </lineage>
</organism>
<name>A0ABV5IUX7_9ACTN</name>
<accession>A0ABV5IUX7</accession>
<dbReference type="RefSeq" id="WP_189651242.1">
    <property type="nucleotide sequence ID" value="NZ_BMRC01000018.1"/>
</dbReference>
<dbReference type="Proteomes" id="UP001589647">
    <property type="component" value="Unassembled WGS sequence"/>
</dbReference>
<keyword evidence="2" id="KW-1185">Reference proteome</keyword>
<sequence length="133" mass="14282">MTTVMVLSLLVAGCGVDGGVRVEGPAPSARPGPVYVMAYMGHPLQRPERFALSEFSSMAKVRWRSWGGGSAVGVGELSGTWCLPGCEKNGIPATITLSGLEWQERVGYYSRFDVQGRGVPQDLVDQKLEVPRA</sequence>
<protein>
    <recommendedName>
        <fullName evidence="3">Lipoprotein</fullName>
    </recommendedName>
</protein>
<proteinExistence type="predicted"/>
<evidence type="ECO:0000313" key="1">
    <source>
        <dbReference type="EMBL" id="MFB9207710.1"/>
    </source>
</evidence>
<evidence type="ECO:0008006" key="3">
    <source>
        <dbReference type="Google" id="ProtNLM"/>
    </source>
</evidence>
<gene>
    <name evidence="1" type="ORF">ACFFV7_41465</name>
</gene>
<evidence type="ECO:0000313" key="2">
    <source>
        <dbReference type="Proteomes" id="UP001589647"/>
    </source>
</evidence>
<reference evidence="1 2" key="1">
    <citation type="submission" date="2024-09" db="EMBL/GenBank/DDBJ databases">
        <authorList>
            <person name="Sun Q."/>
            <person name="Mori K."/>
        </authorList>
    </citation>
    <scope>NUCLEOTIDE SEQUENCE [LARGE SCALE GENOMIC DNA]</scope>
    <source>
        <strain evidence="1 2">CCM 3426</strain>
    </source>
</reference>
<comment type="caution">
    <text evidence="1">The sequence shown here is derived from an EMBL/GenBank/DDBJ whole genome shotgun (WGS) entry which is preliminary data.</text>
</comment>
<dbReference type="EMBL" id="JBHMEI010000063">
    <property type="protein sequence ID" value="MFB9207710.1"/>
    <property type="molecule type" value="Genomic_DNA"/>
</dbReference>